<proteinExistence type="predicted"/>
<evidence type="ECO:0000313" key="2">
    <source>
        <dbReference type="EMBL" id="CUA96521.1"/>
    </source>
</evidence>
<reference evidence="3" key="1">
    <citation type="submission" date="2015-08" db="EMBL/GenBank/DDBJ databases">
        <authorList>
            <person name="Varghese N."/>
        </authorList>
    </citation>
    <scope>NUCLEOTIDE SEQUENCE [LARGE SCALE GENOMIC DNA]</scope>
    <source>
        <strain evidence="3">DSM 18181</strain>
    </source>
</reference>
<gene>
    <name evidence="2" type="ORF">Ga0061069_104168</name>
</gene>
<dbReference type="Proteomes" id="UP000183649">
    <property type="component" value="Unassembled WGS sequence"/>
</dbReference>
<evidence type="ECO:0000256" key="1">
    <source>
        <dbReference type="SAM" id="MobiDB-lite"/>
    </source>
</evidence>
<accession>A0A0K6I0A5</accession>
<evidence type="ECO:0000313" key="3">
    <source>
        <dbReference type="Proteomes" id="UP000183649"/>
    </source>
</evidence>
<dbReference type="EMBL" id="CYHF01000004">
    <property type="protein sequence ID" value="CUA96521.1"/>
    <property type="molecule type" value="Genomic_DNA"/>
</dbReference>
<sequence length="54" mass="5945">MHELPVRDQLDGNASAVRDAAAWARGDMQERLHIGQPVTAVTNRSAVASRPHRK</sequence>
<dbReference type="AlphaFoldDB" id="A0A0K6I0A5"/>
<organism evidence="2 3">
    <name type="scientific">Thiomonas bhubaneswarensis</name>
    <dbReference type="NCBI Taxonomy" id="339866"/>
    <lineage>
        <taxon>Bacteria</taxon>
        <taxon>Pseudomonadati</taxon>
        <taxon>Pseudomonadota</taxon>
        <taxon>Betaproteobacteria</taxon>
        <taxon>Burkholderiales</taxon>
        <taxon>Thiomonas</taxon>
    </lineage>
</organism>
<protein>
    <submittedName>
        <fullName evidence="2">Uncharacterized protein</fullName>
    </submittedName>
</protein>
<feature type="region of interest" description="Disordered" evidence="1">
    <location>
        <begin position="35"/>
        <end position="54"/>
    </location>
</feature>
<name>A0A0K6I0A5_9BURK</name>
<keyword evidence="3" id="KW-1185">Reference proteome</keyword>